<evidence type="ECO:0000259" key="6">
    <source>
        <dbReference type="PROSITE" id="PS51192"/>
    </source>
</evidence>
<dbReference type="PANTHER" id="PTHR47961:SF4">
    <property type="entry name" value="ACTIVATING SIGNAL COINTEGRATOR 1 COMPLEX SUBUNIT 3"/>
    <property type="match status" value="1"/>
</dbReference>
<dbReference type="Gene3D" id="3.40.50.300">
    <property type="entry name" value="P-loop containing nucleotide triphosphate hydrolases"/>
    <property type="match status" value="4"/>
</dbReference>
<dbReference type="InterPro" id="IPR001650">
    <property type="entry name" value="Helicase_C-like"/>
</dbReference>
<dbReference type="Gene3D" id="1.10.3380.10">
    <property type="entry name" value="Sec63 N-terminal domain-like domain"/>
    <property type="match status" value="1"/>
</dbReference>
<feature type="region of interest" description="Disordered" evidence="5">
    <location>
        <begin position="1010"/>
        <end position="1033"/>
    </location>
</feature>
<evidence type="ECO:0000256" key="3">
    <source>
        <dbReference type="ARBA" id="ARBA00022806"/>
    </source>
</evidence>
<dbReference type="OrthoDB" id="5575at2759"/>
<dbReference type="PROSITE" id="PS51192">
    <property type="entry name" value="HELICASE_ATP_BIND_1"/>
    <property type="match status" value="2"/>
</dbReference>
<gene>
    <name evidence="7" type="ORF">AX774_g3617</name>
</gene>
<feature type="compositionally biased region" description="Basic and acidic residues" evidence="5">
    <location>
        <begin position="1169"/>
        <end position="1194"/>
    </location>
</feature>
<dbReference type="Proteomes" id="UP000188320">
    <property type="component" value="Unassembled WGS sequence"/>
</dbReference>
<name>A0A1R1PPT5_ZANCU</name>
<feature type="region of interest" description="Disordered" evidence="5">
    <location>
        <begin position="1162"/>
        <end position="1194"/>
    </location>
</feature>
<dbReference type="GO" id="GO:0005524">
    <property type="term" value="F:ATP binding"/>
    <property type="evidence" value="ECO:0007669"/>
    <property type="project" value="UniProtKB-KW"/>
</dbReference>
<evidence type="ECO:0000313" key="8">
    <source>
        <dbReference type="Proteomes" id="UP000188320"/>
    </source>
</evidence>
<keyword evidence="3" id="KW-0347">Helicase</keyword>
<accession>A0A1R1PPT5</accession>
<feature type="compositionally biased region" description="Low complexity" evidence="5">
    <location>
        <begin position="1017"/>
        <end position="1033"/>
    </location>
</feature>
<dbReference type="InterPro" id="IPR014001">
    <property type="entry name" value="Helicase_ATP-bd"/>
</dbReference>
<proteinExistence type="predicted"/>
<evidence type="ECO:0000256" key="2">
    <source>
        <dbReference type="ARBA" id="ARBA00022801"/>
    </source>
</evidence>
<dbReference type="SUPFAM" id="SSF52540">
    <property type="entry name" value="P-loop containing nucleoside triphosphate hydrolases"/>
    <property type="match status" value="4"/>
</dbReference>
<protein>
    <submittedName>
        <fullName evidence="7">Activating signal cointegrator 1 complex subunit 3</fullName>
    </submittedName>
</protein>
<dbReference type="InterPro" id="IPR035892">
    <property type="entry name" value="C2_domain_sf"/>
</dbReference>
<dbReference type="InterPro" id="IPR011545">
    <property type="entry name" value="DEAD/DEAH_box_helicase_dom"/>
</dbReference>
<feature type="region of interest" description="Disordered" evidence="5">
    <location>
        <begin position="1537"/>
        <end position="1567"/>
    </location>
</feature>
<dbReference type="SMART" id="SM00490">
    <property type="entry name" value="HELICc"/>
    <property type="match status" value="1"/>
</dbReference>
<dbReference type="SUPFAM" id="SSF158702">
    <property type="entry name" value="Sec63 N-terminal domain-like"/>
    <property type="match status" value="1"/>
</dbReference>
<dbReference type="Pfam" id="PF00270">
    <property type="entry name" value="DEAD"/>
    <property type="match status" value="2"/>
</dbReference>
<keyword evidence="4" id="KW-0067">ATP-binding</keyword>
<keyword evidence="8" id="KW-1185">Reference proteome</keyword>
<feature type="domain" description="Helicase ATP-binding" evidence="6">
    <location>
        <begin position="411"/>
        <end position="524"/>
    </location>
</feature>
<dbReference type="Gene3D" id="2.60.40.150">
    <property type="entry name" value="C2 domain"/>
    <property type="match status" value="1"/>
</dbReference>
<dbReference type="InterPro" id="IPR027417">
    <property type="entry name" value="P-loop_NTPase"/>
</dbReference>
<keyword evidence="2" id="KW-0378">Hydrolase</keyword>
<dbReference type="GO" id="GO:0004386">
    <property type="term" value="F:helicase activity"/>
    <property type="evidence" value="ECO:0007669"/>
    <property type="project" value="UniProtKB-KW"/>
</dbReference>
<dbReference type="PANTHER" id="PTHR47961">
    <property type="entry name" value="DNA POLYMERASE THETA, PUTATIVE (AFU_ORTHOLOGUE AFUA_1G05260)-RELATED"/>
    <property type="match status" value="1"/>
</dbReference>
<dbReference type="CDD" id="cd18795">
    <property type="entry name" value="SF2_C_Ski2"/>
    <property type="match status" value="1"/>
</dbReference>
<dbReference type="EMBL" id="LSSK01000567">
    <property type="protein sequence ID" value="OMH82892.1"/>
    <property type="molecule type" value="Genomic_DNA"/>
</dbReference>
<evidence type="ECO:0000313" key="7">
    <source>
        <dbReference type="EMBL" id="OMH82892.1"/>
    </source>
</evidence>
<feature type="region of interest" description="Disordered" evidence="5">
    <location>
        <begin position="527"/>
        <end position="564"/>
    </location>
</feature>
<dbReference type="GO" id="GO:0016787">
    <property type="term" value="F:hydrolase activity"/>
    <property type="evidence" value="ECO:0007669"/>
    <property type="project" value="UniProtKB-KW"/>
</dbReference>
<evidence type="ECO:0000256" key="4">
    <source>
        <dbReference type="ARBA" id="ARBA00022840"/>
    </source>
</evidence>
<feature type="region of interest" description="Disordered" evidence="5">
    <location>
        <begin position="848"/>
        <end position="872"/>
    </location>
</feature>
<dbReference type="InterPro" id="IPR050474">
    <property type="entry name" value="Hel308_SKI2-like"/>
</dbReference>
<feature type="compositionally biased region" description="Low complexity" evidence="5">
    <location>
        <begin position="1537"/>
        <end position="1550"/>
    </location>
</feature>
<reference evidence="8" key="1">
    <citation type="submission" date="2017-01" db="EMBL/GenBank/DDBJ databases">
        <authorList>
            <person name="Wang Y."/>
            <person name="White M."/>
            <person name="Kvist S."/>
            <person name="Moncalvo J.-M."/>
        </authorList>
    </citation>
    <scope>NUCLEOTIDE SEQUENCE [LARGE SCALE GENOMIC DNA]</scope>
    <source>
        <strain evidence="8">COL-18-3</strain>
    </source>
</reference>
<evidence type="ECO:0000256" key="1">
    <source>
        <dbReference type="ARBA" id="ARBA00022741"/>
    </source>
</evidence>
<dbReference type="SMART" id="SM00487">
    <property type="entry name" value="DEXDc"/>
    <property type="match status" value="2"/>
</dbReference>
<comment type="caution">
    <text evidence="7">The sequence shown here is derived from an EMBL/GenBank/DDBJ whole genome shotgun (WGS) entry which is preliminary data.</text>
</comment>
<feature type="compositionally biased region" description="Gly residues" evidence="5">
    <location>
        <begin position="854"/>
        <end position="863"/>
    </location>
</feature>
<feature type="compositionally biased region" description="Basic and acidic residues" evidence="5">
    <location>
        <begin position="545"/>
        <end position="554"/>
    </location>
</feature>
<sequence length="1610" mass="179070">MDKNGFCCVWIITENIKKQVIKKVKKRRKTKIKRTGTRTRTKMARLNAEKRRSIVERLLLEAASFDSRSAVTGITSSKYEASGIATGKSGKMDELNSIKPDTLPDLDNDNDNDNDNEFVLAREIINIQRLESELLSFGKILGPEGAEKKEEEEEGEEIDQVDWLEWFKEICRDINIQGLDNNQVFQRIANLLTSTKTSNGNGGGSERVDTHELENALVDTVGFDYLEQVGEILRNLDRVVKAITKPADEDVHSGSQDGVSGASGVVPITKESGKLLKARREQQLQTAKTGGDQGLLKKRNVGGLGSGMGVLELSRKEREELHIYTSETVGNKLSDFGGKISLPVGTKVEKFEEYEQITIPMVRKPGENVNSGDKDNKTGDRLVKISDMDELCKGTFLGYKTLNFVQSRVYDTLYNTNENILVCAPTGAGKTDVGMLGILREIKQSMGSSGGAGDAGADFGNFLVVYIAPMKALASEIVEKYSKKLKWIGGKQRIKVYELTGDVQLTRHEMATANVIVTTPEKWDVLTRKIGDNKGSSSSSGGGGKKGDREKGKGMTEMGAGSDVVNKRDGDIMGKIVYEKVMEQLEQGYQAMIFVHSRKETVTEAMDFKGRAIKEGRHELLKNTSSSSKQTKKEAGEVTRNKELVQLMEYGIGIHHAGMVRSDRKMVERREALNWLQYTFMHVRMRKSPMVYGINPYKLLQGSQYRDQERENKDTSYNYGGGGVGNMIADRQREIVRAGLKVMDELQMVSFDSSQEDTIEGGDVSAVGMVRIKELGKIAADYYIKYPTIDKYNSGLRDNMTEADVLVLLSSSTEFDQIVVRESENDELLELKRLGCVCQLPMGKKVKEKVTERGSGGGSGSGGNENERGGTKSGLSVDFEWNDAILGNAATKFWLFLEQTDPNNGSATRIIHVEQIIISKDKAQYPVKLSITLPLPFSLSDEGISGGGKKVLYLRTMNDRYINTTTVLELNLSRYMDLAKSIPKNNQVVTNLLDATPLMVHPELFMHLPQADDTKNNNDSNENNNGDNNNIHTNNADRLAVLLRENATRYHNYFSRKFKYFNPIQSQVFHSVYYATSENVLVGAPTGSGKTVIAELAIFGSFNKTDILMAQNVTRDKRKKAKKRLVVYIAPLKALVKERVEDWQGKMKRQLNKTVLEFTGEATSVNTEGQDKKQGEREGEGEGEREKEEDETTHQLLERADLVVTTPEKWDAVSRLWNSSNEYVKRIDLLIIDEIHMLGTELRGPVLEVLVSRMVRINPAVRIVGLSTAVSNAGDFGSWLGIRPQHIYNFNHSVRPVPAKLYIEGFDGVHYCPRMAAMNKPAFRALLRHSNRKPAIVFVSSKRQTRLTAMDMISFVLNQSYGDGSTPTQFINCDVEELARIVRAAKIQDSNLAFTLGFGIGLHHAGLNVSDRQLVEELFRTKKILLLVSTSTLAWGINMPAHMVVVKGTEFFNPLIGRDKNSRNYVQLALYCLSLLVTEWTLIVPIRHNEDVLNRQLNFGDASGYGVGGIIKYPVSIPMLETAQKILSPSFSKTLSQSQSQSQQNNNVNQTSVDGSGGGGEGGESETLGFMPLTMTSAFKVYVLLQLVLEPLSDCKDFGTFNRITTSECK</sequence>
<keyword evidence="1" id="KW-0547">Nucleotide-binding</keyword>
<dbReference type="Pfam" id="PF00271">
    <property type="entry name" value="Helicase_C"/>
    <property type="match status" value="1"/>
</dbReference>
<feature type="domain" description="Helicase ATP-binding" evidence="6">
    <location>
        <begin position="1071"/>
        <end position="1288"/>
    </location>
</feature>
<dbReference type="SMART" id="SM00973">
    <property type="entry name" value="Sec63"/>
    <property type="match status" value="1"/>
</dbReference>
<organism evidence="7 8">
    <name type="scientific">Zancudomyces culisetae</name>
    <name type="common">Gut fungus</name>
    <name type="synonym">Smittium culisetae</name>
    <dbReference type="NCBI Taxonomy" id="1213189"/>
    <lineage>
        <taxon>Eukaryota</taxon>
        <taxon>Fungi</taxon>
        <taxon>Fungi incertae sedis</taxon>
        <taxon>Zoopagomycota</taxon>
        <taxon>Kickxellomycotina</taxon>
        <taxon>Harpellomycetes</taxon>
        <taxon>Harpellales</taxon>
        <taxon>Legeriomycetaceae</taxon>
        <taxon>Zancudomyces</taxon>
    </lineage>
</organism>
<dbReference type="Pfam" id="PF02889">
    <property type="entry name" value="Sec63"/>
    <property type="match status" value="1"/>
</dbReference>
<evidence type="ECO:0000256" key="5">
    <source>
        <dbReference type="SAM" id="MobiDB-lite"/>
    </source>
</evidence>
<dbReference type="GO" id="GO:0003676">
    <property type="term" value="F:nucleic acid binding"/>
    <property type="evidence" value="ECO:0007669"/>
    <property type="project" value="InterPro"/>
</dbReference>
<dbReference type="InterPro" id="IPR004179">
    <property type="entry name" value="Sec63-dom"/>
</dbReference>